<comment type="subcellular location">
    <subcellularLocation>
        <location evidence="1">Cell membrane</location>
        <topology evidence="1">Multi-pass membrane protein</topology>
    </subcellularLocation>
</comment>
<dbReference type="GO" id="GO:0022857">
    <property type="term" value="F:transmembrane transporter activity"/>
    <property type="evidence" value="ECO:0007669"/>
    <property type="project" value="InterPro"/>
</dbReference>
<dbReference type="CDD" id="cd06579">
    <property type="entry name" value="TM_PBP1_transp_AraH_like"/>
    <property type="match status" value="1"/>
</dbReference>
<feature type="transmembrane region" description="Helical" evidence="11">
    <location>
        <begin position="347"/>
        <end position="369"/>
    </location>
</feature>
<comment type="function">
    <text evidence="9">Part of the binding-protein-dependent transport system for D-xylose. Probably responsible for the translocation of the substrate across the membrane.</text>
</comment>
<evidence type="ECO:0000313" key="13">
    <source>
        <dbReference type="Proteomes" id="UP000226079"/>
    </source>
</evidence>
<evidence type="ECO:0000256" key="1">
    <source>
        <dbReference type="ARBA" id="ARBA00004651"/>
    </source>
</evidence>
<feature type="transmembrane region" description="Helical" evidence="11">
    <location>
        <begin position="219"/>
        <end position="236"/>
    </location>
</feature>
<dbReference type="Proteomes" id="UP000226079">
    <property type="component" value="Unassembled WGS sequence"/>
</dbReference>
<dbReference type="InterPro" id="IPR001851">
    <property type="entry name" value="ABC_transp_permease"/>
</dbReference>
<evidence type="ECO:0000256" key="2">
    <source>
        <dbReference type="ARBA" id="ARBA00022448"/>
    </source>
</evidence>
<evidence type="ECO:0000256" key="9">
    <source>
        <dbReference type="ARBA" id="ARBA00035611"/>
    </source>
</evidence>
<evidence type="ECO:0000256" key="10">
    <source>
        <dbReference type="ARBA" id="ARBA00035686"/>
    </source>
</evidence>
<evidence type="ECO:0000256" key="8">
    <source>
        <dbReference type="ARBA" id="ARBA00023136"/>
    </source>
</evidence>
<evidence type="ECO:0000313" key="12">
    <source>
        <dbReference type="EMBL" id="PFG16171.1"/>
    </source>
</evidence>
<keyword evidence="5 12" id="KW-0762">Sugar transport</keyword>
<dbReference type="RefSeq" id="WP_098459735.1">
    <property type="nucleotide sequence ID" value="NZ_PDJC01000001.1"/>
</dbReference>
<evidence type="ECO:0000256" key="11">
    <source>
        <dbReference type="SAM" id="Phobius"/>
    </source>
</evidence>
<feature type="transmembrane region" description="Helical" evidence="11">
    <location>
        <begin position="28"/>
        <end position="47"/>
    </location>
</feature>
<keyword evidence="2" id="KW-0813">Transport</keyword>
<dbReference type="OrthoDB" id="3468954at2"/>
<sequence>MTETLAPAKPATAGLRELLTRNLRQSGIAIAFAVVFLAASIASPNFLSPGNISNIVQQYSYILILAMGMLLVIVAAQIDLSVGSVVALTGAVAAVVVIKMHMPWYMGVLAALLVGLLVGVWHGFWVAFVGIPGFIVTLGGMLIFRGLTYQVLNSISLSPFGGTYYEINNGFQNGLLGGNGIDVFTLLVFGIGALVFAYLQWRTRQGRLAYQQSVESLPLFIGKLVLIAVVVMWLGFELASHRGLPNVLVLVLVLFVVYSVLSQRSVFGRHVYAIGGNLNAAQLSGVRVRRINFWIFVNMGLLSAVAGIVYSSRMNAAQPGAGNGLELDAIAACFIGGASTTGGIGRVGGAMIGGLLMAVISNIMSLLGWQMQLQSVAKGIVLLLAVAFDLWNRRRSEVAA</sequence>
<dbReference type="Pfam" id="PF02653">
    <property type="entry name" value="BPD_transp_2"/>
    <property type="match status" value="1"/>
</dbReference>
<keyword evidence="8 11" id="KW-0472">Membrane</keyword>
<dbReference type="NCBIfam" id="NF040906">
    <property type="entry name" value="GguB"/>
    <property type="match status" value="1"/>
</dbReference>
<dbReference type="EMBL" id="PDJC01000001">
    <property type="protein sequence ID" value="PFG16171.1"/>
    <property type="molecule type" value="Genomic_DNA"/>
</dbReference>
<keyword evidence="3" id="KW-1003">Cell membrane</keyword>
<dbReference type="GO" id="GO:0005886">
    <property type="term" value="C:plasma membrane"/>
    <property type="evidence" value="ECO:0007669"/>
    <property type="project" value="UniProtKB-SubCell"/>
</dbReference>
<feature type="transmembrane region" description="Helical" evidence="11">
    <location>
        <begin position="131"/>
        <end position="152"/>
    </location>
</feature>
<protein>
    <recommendedName>
        <fullName evidence="10">Xylose transport system permease protein XylH</fullName>
    </recommendedName>
</protein>
<reference evidence="12 13" key="1">
    <citation type="submission" date="2017-10" db="EMBL/GenBank/DDBJ databases">
        <title>Sequencing the genomes of 1000 actinobacteria strains.</title>
        <authorList>
            <person name="Klenk H.-P."/>
        </authorList>
    </citation>
    <scope>NUCLEOTIDE SEQUENCE [LARGE SCALE GENOMIC DNA]</scope>
    <source>
        <strain evidence="12 13">DSM 15597</strain>
    </source>
</reference>
<feature type="transmembrane region" description="Helical" evidence="11">
    <location>
        <begin position="291"/>
        <end position="310"/>
    </location>
</feature>
<organism evidence="12 13">
    <name type="scientific">Propionicimonas paludicola</name>
    <dbReference type="NCBI Taxonomy" id="185243"/>
    <lineage>
        <taxon>Bacteria</taxon>
        <taxon>Bacillati</taxon>
        <taxon>Actinomycetota</taxon>
        <taxon>Actinomycetes</taxon>
        <taxon>Propionibacteriales</taxon>
        <taxon>Nocardioidaceae</taxon>
        <taxon>Propionicimonas</taxon>
    </lineage>
</organism>
<accession>A0A2A9CPP7</accession>
<feature type="transmembrane region" description="Helical" evidence="11">
    <location>
        <begin position="59"/>
        <end position="76"/>
    </location>
</feature>
<evidence type="ECO:0000256" key="4">
    <source>
        <dbReference type="ARBA" id="ARBA00022519"/>
    </source>
</evidence>
<evidence type="ECO:0000256" key="3">
    <source>
        <dbReference type="ARBA" id="ARBA00022475"/>
    </source>
</evidence>
<comment type="caution">
    <text evidence="12">The sequence shown here is derived from an EMBL/GenBank/DDBJ whole genome shotgun (WGS) entry which is preliminary data.</text>
</comment>
<gene>
    <name evidence="12" type="ORF">ATK74_0703</name>
</gene>
<dbReference type="PANTHER" id="PTHR32196">
    <property type="entry name" value="ABC TRANSPORTER PERMEASE PROTEIN YPHD-RELATED-RELATED"/>
    <property type="match status" value="1"/>
</dbReference>
<feature type="transmembrane region" description="Helical" evidence="11">
    <location>
        <begin position="105"/>
        <end position="125"/>
    </location>
</feature>
<feature type="transmembrane region" description="Helical" evidence="11">
    <location>
        <begin position="173"/>
        <end position="199"/>
    </location>
</feature>
<keyword evidence="13" id="KW-1185">Reference proteome</keyword>
<dbReference type="PANTHER" id="PTHR32196:SF32">
    <property type="entry name" value="XYLOSE TRANSPORT SYSTEM PERMEASE PROTEIN XYLH"/>
    <property type="match status" value="1"/>
</dbReference>
<proteinExistence type="predicted"/>
<keyword evidence="4" id="KW-0997">Cell inner membrane</keyword>
<evidence type="ECO:0000256" key="6">
    <source>
        <dbReference type="ARBA" id="ARBA00022692"/>
    </source>
</evidence>
<keyword evidence="7 11" id="KW-1133">Transmembrane helix</keyword>
<dbReference type="AlphaFoldDB" id="A0A2A9CPP7"/>
<keyword evidence="6 11" id="KW-0812">Transmembrane</keyword>
<evidence type="ECO:0000256" key="5">
    <source>
        <dbReference type="ARBA" id="ARBA00022597"/>
    </source>
</evidence>
<feature type="transmembrane region" description="Helical" evidence="11">
    <location>
        <begin position="82"/>
        <end position="98"/>
    </location>
</feature>
<feature type="transmembrane region" description="Helical" evidence="11">
    <location>
        <begin position="243"/>
        <end position="261"/>
    </location>
</feature>
<evidence type="ECO:0000256" key="7">
    <source>
        <dbReference type="ARBA" id="ARBA00022989"/>
    </source>
</evidence>
<name>A0A2A9CPP7_9ACTN</name>